<evidence type="ECO:0000313" key="3">
    <source>
        <dbReference type="Proteomes" id="UP000247498"/>
    </source>
</evidence>
<dbReference type="EMBL" id="BDRX01000034">
    <property type="protein sequence ID" value="GBF92676.1"/>
    <property type="molecule type" value="Genomic_DNA"/>
</dbReference>
<evidence type="ECO:0000256" key="1">
    <source>
        <dbReference type="SAM" id="MobiDB-lite"/>
    </source>
</evidence>
<keyword evidence="3" id="KW-1185">Reference proteome</keyword>
<feature type="region of interest" description="Disordered" evidence="1">
    <location>
        <begin position="26"/>
        <end position="47"/>
    </location>
</feature>
<evidence type="ECO:0000313" key="2">
    <source>
        <dbReference type="EMBL" id="GBF92676.1"/>
    </source>
</evidence>
<dbReference type="AlphaFoldDB" id="A0A2V0NYI3"/>
<sequence>MCVQHVRATCAAAADERLTPVRIVSRVGPQKPAPGATQESLRRPTPQDIFDDKPLEFDSDWLTPIGPEAGGKQKATICGESGDVNYKLPKLLPRQTTTIKASWKVPDTPGKARVRFFIDSACAVFNESADFEQWTAPTTVLEAGTKYALLYLQNRQSDGNWSE</sequence>
<reference evidence="2 3" key="1">
    <citation type="journal article" date="2018" name="Sci. Rep.">
        <title>Raphidocelis subcapitata (=Pseudokirchneriella subcapitata) provides an insight into genome evolution and environmental adaptations in the Sphaeropleales.</title>
        <authorList>
            <person name="Suzuki S."/>
            <person name="Yamaguchi H."/>
            <person name="Nakajima N."/>
            <person name="Kawachi M."/>
        </authorList>
    </citation>
    <scope>NUCLEOTIDE SEQUENCE [LARGE SCALE GENOMIC DNA]</scope>
    <source>
        <strain evidence="2 3">NIES-35</strain>
    </source>
</reference>
<dbReference type="OrthoDB" id="562086at2759"/>
<accession>A0A2V0NYI3</accession>
<comment type="caution">
    <text evidence="2">The sequence shown here is derived from an EMBL/GenBank/DDBJ whole genome shotgun (WGS) entry which is preliminary data.</text>
</comment>
<proteinExistence type="predicted"/>
<gene>
    <name evidence="2" type="ORF">Rsub_05045</name>
</gene>
<organism evidence="2 3">
    <name type="scientific">Raphidocelis subcapitata</name>
    <dbReference type="NCBI Taxonomy" id="307507"/>
    <lineage>
        <taxon>Eukaryota</taxon>
        <taxon>Viridiplantae</taxon>
        <taxon>Chlorophyta</taxon>
        <taxon>core chlorophytes</taxon>
        <taxon>Chlorophyceae</taxon>
        <taxon>CS clade</taxon>
        <taxon>Sphaeropleales</taxon>
        <taxon>Selenastraceae</taxon>
        <taxon>Raphidocelis</taxon>
    </lineage>
</organism>
<name>A0A2V0NYI3_9CHLO</name>
<dbReference type="Proteomes" id="UP000247498">
    <property type="component" value="Unassembled WGS sequence"/>
</dbReference>
<dbReference type="InParanoid" id="A0A2V0NYI3"/>
<protein>
    <submittedName>
        <fullName evidence="2">Uncharacterized protein</fullName>
    </submittedName>
</protein>